<evidence type="ECO:0000256" key="1">
    <source>
        <dbReference type="ARBA" id="ARBA00001946"/>
    </source>
</evidence>
<keyword evidence="13" id="KW-1185">Reference proteome</keyword>
<keyword evidence="7" id="KW-0067">ATP-binding</keyword>
<dbReference type="GO" id="GO:0016779">
    <property type="term" value="F:nucleotidyltransferase activity"/>
    <property type="evidence" value="ECO:0007669"/>
    <property type="project" value="UniProtKB-KW"/>
</dbReference>
<dbReference type="GO" id="GO:0046872">
    <property type="term" value="F:metal ion binding"/>
    <property type="evidence" value="ECO:0007669"/>
    <property type="project" value="UniProtKB-KW"/>
</dbReference>
<dbReference type="InterPro" id="IPR003846">
    <property type="entry name" value="SelO"/>
</dbReference>
<sequence>MAYLGPRLCPSRNLLPGVSAIRRLGSVGMDEMGTATSCSPLERLDFDNVALRKLPLDPSEEPGVRQVKGACFSRVRPQPLTRPRFVAVSHEALALLGLDGEEVMNDPLGPEYLSGSRVMPGSEPAAHCYCGHQFGQFAGQLGDGAACYLGEVKVPPGQDPELMRENPSGRWEIQVKGAGLTPYSRQADGRKVLRSSIREFLCSEVMFFLGVPTTRAGSIVTSDSRVVRDVYYSGHPRHERCSVVLRIAPTFLRFGSFEIFKQPDEYTGRRGPSSGHDEIRGQMMDYVIETFYPEIQQCYPDRLERNVAFFREVMIRTARLVAQWQCVGFCHGVLNTDNMSILGLTMDYGPYGFMDRFDPDFICNASDNSGRYSYQAQPAICRWNLVKLAEALVPELPLDRANTVMDEYLDLFNGFYRENMRKKLGLLKKDEPEDELLITELLQTMHNTGADFTNTFRCLSQISCPNEGESEVDGDHVPKATDLLLEHCATLEELKAAKQPTMDPRELAMLLSMAQSNQALFQMISDRATVARQLDRLRQLKDLMEISQEELRTKQAKEWSCWITSYMKRLARELEGQSDVQAVQEERLRVMDSTNPRVVLRNYIAQNAIEAAENGDFSEVQRVLKVLEKPFSPQPGLEFPAWVGGGEAAKQGERDEGEESQQEGASSSPARNPVPYDSKPPVWANEICVT</sequence>
<comment type="cofactor">
    <cofactor evidence="1">
        <name>Mg(2+)</name>
        <dbReference type="ChEBI" id="CHEBI:18420"/>
    </cofactor>
</comment>
<evidence type="ECO:0000256" key="8">
    <source>
        <dbReference type="ARBA" id="ARBA00022842"/>
    </source>
</evidence>
<evidence type="ECO:0000256" key="11">
    <source>
        <dbReference type="SAM" id="MobiDB-lite"/>
    </source>
</evidence>
<comment type="similarity">
    <text evidence="2">Belongs to the SELO family.</text>
</comment>
<evidence type="ECO:0000256" key="2">
    <source>
        <dbReference type="ARBA" id="ARBA00009747"/>
    </source>
</evidence>
<dbReference type="Proteomes" id="UP000261620">
    <property type="component" value="Unplaced"/>
</dbReference>
<evidence type="ECO:0000256" key="10">
    <source>
        <dbReference type="SAM" id="Coils"/>
    </source>
</evidence>
<keyword evidence="3" id="KW-0808">Transferase</keyword>
<feature type="region of interest" description="Disordered" evidence="11">
    <location>
        <begin position="637"/>
        <end position="690"/>
    </location>
</feature>
<evidence type="ECO:0000256" key="7">
    <source>
        <dbReference type="ARBA" id="ARBA00022840"/>
    </source>
</evidence>
<dbReference type="STRING" id="94237.ENSMMOP00000025292"/>
<dbReference type="NCBIfam" id="NF000658">
    <property type="entry name" value="PRK00029.1"/>
    <property type="match status" value="1"/>
</dbReference>
<dbReference type="Pfam" id="PF02696">
    <property type="entry name" value="SelO"/>
    <property type="match status" value="1"/>
</dbReference>
<dbReference type="AlphaFoldDB" id="A0A3Q4BUE1"/>
<keyword evidence="5" id="KW-0479">Metal-binding</keyword>
<feature type="coiled-coil region" evidence="10">
    <location>
        <begin position="530"/>
        <end position="557"/>
    </location>
</feature>
<evidence type="ECO:0000256" key="5">
    <source>
        <dbReference type="ARBA" id="ARBA00022723"/>
    </source>
</evidence>
<keyword evidence="10" id="KW-0175">Coiled coil</keyword>
<reference evidence="12" key="1">
    <citation type="submission" date="2025-08" db="UniProtKB">
        <authorList>
            <consortium name="Ensembl"/>
        </authorList>
    </citation>
    <scope>IDENTIFICATION</scope>
</reference>
<evidence type="ECO:0000256" key="6">
    <source>
        <dbReference type="ARBA" id="ARBA00022741"/>
    </source>
</evidence>
<name>A0A3Q4BUE1_MOLML</name>
<evidence type="ECO:0000256" key="9">
    <source>
        <dbReference type="ARBA" id="ARBA00031547"/>
    </source>
</evidence>
<keyword evidence="6" id="KW-0547">Nucleotide-binding</keyword>
<dbReference type="HAMAP" id="MF_00692">
    <property type="entry name" value="SelO"/>
    <property type="match status" value="1"/>
</dbReference>
<proteinExistence type="inferred from homology"/>
<dbReference type="Ensembl" id="ENSMMOT00000025715.1">
    <property type="protein sequence ID" value="ENSMMOP00000025292.1"/>
    <property type="gene ID" value="ENSMMOG00000019192.1"/>
</dbReference>
<evidence type="ECO:0000256" key="4">
    <source>
        <dbReference type="ARBA" id="ARBA00022695"/>
    </source>
</evidence>
<organism evidence="12 13">
    <name type="scientific">Mola mola</name>
    <name type="common">Ocean sunfish</name>
    <name type="synonym">Tetraodon mola</name>
    <dbReference type="NCBI Taxonomy" id="94237"/>
    <lineage>
        <taxon>Eukaryota</taxon>
        <taxon>Metazoa</taxon>
        <taxon>Chordata</taxon>
        <taxon>Craniata</taxon>
        <taxon>Vertebrata</taxon>
        <taxon>Euteleostomi</taxon>
        <taxon>Actinopterygii</taxon>
        <taxon>Neopterygii</taxon>
        <taxon>Teleostei</taxon>
        <taxon>Neoteleostei</taxon>
        <taxon>Acanthomorphata</taxon>
        <taxon>Eupercaria</taxon>
        <taxon>Tetraodontiformes</taxon>
        <taxon>Molidae</taxon>
        <taxon>Mola</taxon>
    </lineage>
</organism>
<dbReference type="GO" id="GO:0005524">
    <property type="term" value="F:ATP binding"/>
    <property type="evidence" value="ECO:0007669"/>
    <property type="project" value="UniProtKB-KW"/>
</dbReference>
<evidence type="ECO:0000313" key="12">
    <source>
        <dbReference type="Ensembl" id="ENSMMOP00000025292.1"/>
    </source>
</evidence>
<accession>A0A3Q4BUE1</accession>
<dbReference type="OMA" id="LCVTXSS"/>
<keyword evidence="4" id="KW-0548">Nucleotidyltransferase</keyword>
<dbReference type="PANTHER" id="PTHR12153:SF15">
    <property type="entry name" value="PROTEIN ADENYLYLTRANSFERASE SELO, MITOCHONDRIAL"/>
    <property type="match status" value="1"/>
</dbReference>
<evidence type="ECO:0000313" key="13">
    <source>
        <dbReference type="Proteomes" id="UP000261620"/>
    </source>
</evidence>
<reference evidence="12" key="2">
    <citation type="submission" date="2025-09" db="UniProtKB">
        <authorList>
            <consortium name="Ensembl"/>
        </authorList>
    </citation>
    <scope>IDENTIFICATION</scope>
</reference>
<keyword evidence="8" id="KW-0460">Magnesium</keyword>
<protein>
    <recommendedName>
        <fullName evidence="9">Selenoprotein O</fullName>
    </recommendedName>
</protein>
<dbReference type="PANTHER" id="PTHR12153">
    <property type="entry name" value="SELENOPROTEIN O"/>
    <property type="match status" value="1"/>
</dbReference>
<evidence type="ECO:0000256" key="3">
    <source>
        <dbReference type="ARBA" id="ARBA00022679"/>
    </source>
</evidence>